<sequence length="402" mass="47419">MLYDTFDKTYDTKRIYKVNETFYYRRKINNKLYRISLHTNNLKTCLQRKKLFDIMSKEDFLYTLTLGDYSYIFEYDTIEELREQLAITTATHQEIIALEKQYTKVDEALTNSRDKKEHITFALLELQFIDSLKTLKEQTNRSVSQASYKAYATTFDKLKNYFKDTNINNLSNDDFQDFRTHLKNKGLNPKTINNNMIYVSKFLDFALSKKLISENCSKMVSIKEETKKKENFTKKDLENIFNYDYSSYHKNILKILAHTGMRISELWSIKKEDIIQDDEIYCFDLKESKTETGVRKIPIHKDILDMVLGLDFPLSIKTDNAFNKEMLKQLYMVIDKDSTKSLHTFRANFVSQLINQHPDKVELIQEIVGHSKNDDKKLTLNIYGKGFSTKVKKEVIDSISII</sequence>
<dbReference type="InterPro" id="IPR044068">
    <property type="entry name" value="CB"/>
</dbReference>
<evidence type="ECO:0000313" key="9">
    <source>
        <dbReference type="Proteomes" id="UP000503313"/>
    </source>
</evidence>
<dbReference type="GO" id="GO:0015074">
    <property type="term" value="P:DNA integration"/>
    <property type="evidence" value="ECO:0007669"/>
    <property type="project" value="UniProtKB-KW"/>
</dbReference>
<proteinExistence type="inferred from homology"/>
<feature type="domain" description="Tyr recombinase" evidence="6">
    <location>
        <begin position="227"/>
        <end position="397"/>
    </location>
</feature>
<keyword evidence="9" id="KW-1185">Reference proteome</keyword>
<dbReference type="SUPFAM" id="SSF56349">
    <property type="entry name" value="DNA breaking-rejoining enzymes"/>
    <property type="match status" value="1"/>
</dbReference>
<reference evidence="8 9" key="1">
    <citation type="submission" date="2020-05" db="EMBL/GenBank/DDBJ databases">
        <title>Complete genome sequencing of Campylobacter and Arcobacter type strains.</title>
        <authorList>
            <person name="Miller W.G."/>
            <person name="Yee E."/>
        </authorList>
    </citation>
    <scope>NUCLEOTIDE SEQUENCE [LARGE SCALE GENOMIC DNA]</scope>
    <source>
        <strain evidence="8 9">LMG 25694</strain>
    </source>
</reference>
<evidence type="ECO:0000259" key="7">
    <source>
        <dbReference type="PROSITE" id="PS51900"/>
    </source>
</evidence>
<dbReference type="KEGG" id="adz:ADFLV_2764"/>
<dbReference type="InterPro" id="IPR004107">
    <property type="entry name" value="Integrase_SAM-like_N"/>
</dbReference>
<dbReference type="InterPro" id="IPR010998">
    <property type="entry name" value="Integrase_recombinase_N"/>
</dbReference>
<dbReference type="PANTHER" id="PTHR30349">
    <property type="entry name" value="PHAGE INTEGRASE-RELATED"/>
    <property type="match status" value="1"/>
</dbReference>
<dbReference type="GO" id="GO:0006310">
    <property type="term" value="P:DNA recombination"/>
    <property type="evidence" value="ECO:0007669"/>
    <property type="project" value="UniProtKB-KW"/>
</dbReference>
<dbReference type="InterPro" id="IPR013762">
    <property type="entry name" value="Integrase-like_cat_sf"/>
</dbReference>
<evidence type="ECO:0000256" key="2">
    <source>
        <dbReference type="ARBA" id="ARBA00022908"/>
    </source>
</evidence>
<dbReference type="EMBL" id="CP053835">
    <property type="protein sequence ID" value="QKF78736.1"/>
    <property type="molecule type" value="Genomic_DNA"/>
</dbReference>
<evidence type="ECO:0000259" key="6">
    <source>
        <dbReference type="PROSITE" id="PS51898"/>
    </source>
</evidence>
<dbReference type="Pfam" id="PF02899">
    <property type="entry name" value="Phage_int_SAM_1"/>
    <property type="match status" value="1"/>
</dbReference>
<evidence type="ECO:0000313" key="8">
    <source>
        <dbReference type="EMBL" id="QKF78736.1"/>
    </source>
</evidence>
<comment type="similarity">
    <text evidence="1">Belongs to the 'phage' integrase family.</text>
</comment>
<dbReference type="Proteomes" id="UP000503313">
    <property type="component" value="Chromosome"/>
</dbReference>
<dbReference type="PANTHER" id="PTHR30349:SF41">
    <property type="entry name" value="INTEGRASE_RECOMBINASE PROTEIN MJ0367-RELATED"/>
    <property type="match status" value="1"/>
</dbReference>
<dbReference type="Gene3D" id="1.10.443.10">
    <property type="entry name" value="Intergrase catalytic core"/>
    <property type="match status" value="1"/>
</dbReference>
<dbReference type="InterPro" id="IPR011010">
    <property type="entry name" value="DNA_brk_join_enz"/>
</dbReference>
<keyword evidence="4" id="KW-0233">DNA recombination</keyword>
<evidence type="ECO:0000256" key="1">
    <source>
        <dbReference type="ARBA" id="ARBA00008857"/>
    </source>
</evidence>
<dbReference type="PROSITE" id="PS51898">
    <property type="entry name" value="TYR_RECOMBINASE"/>
    <property type="match status" value="1"/>
</dbReference>
<name>A0AAE7BIL4_9BACT</name>
<evidence type="ECO:0000256" key="5">
    <source>
        <dbReference type="PROSITE-ProRule" id="PRU01248"/>
    </source>
</evidence>
<dbReference type="PROSITE" id="PS51900">
    <property type="entry name" value="CB"/>
    <property type="match status" value="1"/>
</dbReference>
<dbReference type="Pfam" id="PF00589">
    <property type="entry name" value="Phage_integrase"/>
    <property type="match status" value="1"/>
</dbReference>
<dbReference type="Gene3D" id="1.10.150.130">
    <property type="match status" value="1"/>
</dbReference>
<dbReference type="GO" id="GO:0003677">
    <property type="term" value="F:DNA binding"/>
    <property type="evidence" value="ECO:0007669"/>
    <property type="project" value="UniProtKB-UniRule"/>
</dbReference>
<dbReference type="InterPro" id="IPR050090">
    <property type="entry name" value="Tyrosine_recombinase_XerCD"/>
</dbReference>
<keyword evidence="2" id="KW-0229">DNA integration</keyword>
<gene>
    <name evidence="8" type="ORF">ADFLV_2764</name>
</gene>
<dbReference type="InterPro" id="IPR002104">
    <property type="entry name" value="Integrase_catalytic"/>
</dbReference>
<feature type="domain" description="Core-binding (CB)" evidence="7">
    <location>
        <begin position="119"/>
        <end position="207"/>
    </location>
</feature>
<evidence type="ECO:0000256" key="4">
    <source>
        <dbReference type="ARBA" id="ARBA00023172"/>
    </source>
</evidence>
<keyword evidence="3 5" id="KW-0238">DNA-binding</keyword>
<evidence type="ECO:0000256" key="3">
    <source>
        <dbReference type="ARBA" id="ARBA00023125"/>
    </source>
</evidence>
<accession>A0AAE7BIL4</accession>
<dbReference type="AlphaFoldDB" id="A0AAE7BIL4"/>
<protein>
    <submittedName>
        <fullName evidence="8">Site-specific tyrosine recombinase, phage integrase family (INT_C_like_1 domain)</fullName>
    </submittedName>
</protein>
<organism evidence="8 9">
    <name type="scientific">Arcobacter defluvii</name>
    <dbReference type="NCBI Taxonomy" id="873191"/>
    <lineage>
        <taxon>Bacteria</taxon>
        <taxon>Pseudomonadati</taxon>
        <taxon>Campylobacterota</taxon>
        <taxon>Epsilonproteobacteria</taxon>
        <taxon>Campylobacterales</taxon>
        <taxon>Arcobacteraceae</taxon>
        <taxon>Arcobacter</taxon>
    </lineage>
</organism>